<feature type="region of interest" description="Disordered" evidence="10">
    <location>
        <begin position="133"/>
        <end position="161"/>
    </location>
</feature>
<proteinExistence type="inferred from homology"/>
<accession>A0A9Y3R764</accession>
<comment type="function">
    <text evidence="1">Inhibitor of protein-phosphatase 1.</text>
</comment>
<comment type="subcellular location">
    <subcellularLocation>
        <location evidence="2">Cytoplasm</location>
    </subcellularLocation>
</comment>
<gene>
    <name evidence="12" type="primary">LOC102194932</name>
</gene>
<dbReference type="GO" id="GO:0005737">
    <property type="term" value="C:cytoplasm"/>
    <property type="evidence" value="ECO:0007669"/>
    <property type="project" value="UniProtKB-SubCell"/>
</dbReference>
<reference evidence="12" key="1">
    <citation type="submission" date="2025-08" db="UniProtKB">
        <authorList>
            <consortium name="RefSeq"/>
        </authorList>
    </citation>
    <scope>IDENTIFICATION</scope>
</reference>
<dbReference type="InterPro" id="IPR008466">
    <property type="entry name" value="PPP1R1A/B/C"/>
</dbReference>
<dbReference type="Proteomes" id="UP000695023">
    <property type="component" value="Unplaced"/>
</dbReference>
<evidence type="ECO:0000256" key="10">
    <source>
        <dbReference type="SAM" id="MobiDB-lite"/>
    </source>
</evidence>
<dbReference type="AlphaFoldDB" id="A0A9Y3R764"/>
<dbReference type="GO" id="GO:0004864">
    <property type="term" value="F:protein phosphatase inhibitor activity"/>
    <property type="evidence" value="ECO:0007669"/>
    <property type="project" value="UniProtKB-KW"/>
</dbReference>
<dbReference type="Pfam" id="PF05395">
    <property type="entry name" value="DARPP-32"/>
    <property type="match status" value="1"/>
</dbReference>
<dbReference type="PANTHER" id="PTHR15417:SF2">
    <property type="entry name" value="PROTEIN PHOSPHATASE 1 REGULATORY SUBUNIT 1B"/>
    <property type="match status" value="1"/>
</dbReference>
<dbReference type="GO" id="GO:0035556">
    <property type="term" value="P:intracellular signal transduction"/>
    <property type="evidence" value="ECO:0007669"/>
    <property type="project" value="TreeGrafter"/>
</dbReference>
<feature type="compositionally biased region" description="Basic and acidic residues" evidence="10">
    <location>
        <begin position="219"/>
        <end position="264"/>
    </location>
</feature>
<evidence type="ECO:0000256" key="7">
    <source>
        <dbReference type="ARBA" id="ARBA00023272"/>
    </source>
</evidence>
<evidence type="ECO:0000313" key="11">
    <source>
        <dbReference type="Proteomes" id="UP000695023"/>
    </source>
</evidence>
<evidence type="ECO:0000256" key="8">
    <source>
        <dbReference type="ARBA" id="ARBA00029874"/>
    </source>
</evidence>
<keyword evidence="11" id="KW-1185">Reference proteome</keyword>
<evidence type="ECO:0000313" key="12">
    <source>
        <dbReference type="RefSeq" id="XP_005736579.1"/>
    </source>
</evidence>
<organism evidence="11 12">
    <name type="scientific">Pundamilia nyererei</name>
    <dbReference type="NCBI Taxonomy" id="303518"/>
    <lineage>
        <taxon>Eukaryota</taxon>
        <taxon>Metazoa</taxon>
        <taxon>Chordata</taxon>
        <taxon>Craniata</taxon>
        <taxon>Vertebrata</taxon>
        <taxon>Euteleostomi</taxon>
        <taxon>Actinopterygii</taxon>
        <taxon>Neopterygii</taxon>
        <taxon>Teleostei</taxon>
        <taxon>Neoteleostei</taxon>
        <taxon>Acanthomorphata</taxon>
        <taxon>Ovalentaria</taxon>
        <taxon>Cichlomorphae</taxon>
        <taxon>Cichliformes</taxon>
        <taxon>Cichlidae</taxon>
        <taxon>African cichlids</taxon>
        <taxon>Pseudocrenilabrinae</taxon>
        <taxon>Haplochromini</taxon>
        <taxon>Pundamilia</taxon>
    </lineage>
</organism>
<dbReference type="GeneID" id="102194932"/>
<dbReference type="RefSeq" id="XP_005736579.1">
    <property type="nucleotide sequence ID" value="XM_005736522.1"/>
</dbReference>
<keyword evidence="6" id="KW-0597">Phosphoprotein</keyword>
<keyword evidence="5" id="KW-0963">Cytoplasm</keyword>
<feature type="region of interest" description="Disordered" evidence="10">
    <location>
        <begin position="197"/>
        <end position="264"/>
    </location>
</feature>
<evidence type="ECO:0000256" key="2">
    <source>
        <dbReference type="ARBA" id="ARBA00004496"/>
    </source>
</evidence>
<evidence type="ECO:0000256" key="9">
    <source>
        <dbReference type="ARBA" id="ARBA00030254"/>
    </source>
</evidence>
<evidence type="ECO:0000256" key="5">
    <source>
        <dbReference type="ARBA" id="ARBA00022490"/>
    </source>
</evidence>
<dbReference type="PANTHER" id="PTHR15417">
    <property type="entry name" value="PROTEIN PHOSPHATASE INHIBITOR AND DOPAMINE- AND CAMP-REGULATED NEURONAL PHOSPHOPROTEIN"/>
    <property type="match status" value="1"/>
</dbReference>
<sequence length="264" mass="29414">MATACLADIRCAYGKAKVGTDESRGQRTKCERKGRGDWRGGGEEELIAAVKRNSRDQRIAGTERDAAVYSLTVCALGCGGDRRDSLLLLLLLLLFPAETEVMDREADADARRKIQFSVPSSVPTQLDPRQVEMIRRRRPTPATLFRLTDPPSPEEDSSPHQQWVLGENGALKAKLVHMSTYQPPSLKAVQKMAQAHLSSLDMKSVDTESSSGEEEEQHDEERQQKASEESKAQRDQRGLLDSLTEGHRNKDKEDAKEREEGNAE</sequence>
<protein>
    <recommendedName>
        <fullName evidence="4">Protein phosphatase 1 regulatory subunit 1B</fullName>
    </recommendedName>
    <alternativeName>
        <fullName evidence="8">DARPP-32</fullName>
    </alternativeName>
    <alternativeName>
        <fullName evidence="9">Dopamine- and cAMP-regulated neuronal phosphoprotein</fullName>
    </alternativeName>
</protein>
<keyword evidence="7" id="KW-0650">Protein phosphatase inhibitor</keyword>
<name>A0A9Y3R764_9CICH</name>
<evidence type="ECO:0000256" key="4">
    <source>
        <dbReference type="ARBA" id="ARBA00020090"/>
    </source>
</evidence>
<evidence type="ECO:0000256" key="6">
    <source>
        <dbReference type="ARBA" id="ARBA00022553"/>
    </source>
</evidence>
<comment type="similarity">
    <text evidence="3">Belongs to the protein phosphatase inhibitor 1 family.</text>
</comment>
<evidence type="ECO:0000256" key="1">
    <source>
        <dbReference type="ARBA" id="ARBA00002900"/>
    </source>
</evidence>
<evidence type="ECO:0000256" key="3">
    <source>
        <dbReference type="ARBA" id="ARBA00007775"/>
    </source>
</evidence>